<evidence type="ECO:0000313" key="2">
    <source>
        <dbReference type="Proteomes" id="UP001054837"/>
    </source>
</evidence>
<dbReference type="Proteomes" id="UP001054837">
    <property type="component" value="Unassembled WGS sequence"/>
</dbReference>
<keyword evidence="2" id="KW-1185">Reference proteome</keyword>
<dbReference type="AlphaFoldDB" id="A0AAV4S7D4"/>
<name>A0AAV4S7D4_9ARAC</name>
<reference evidence="1 2" key="1">
    <citation type="submission" date="2021-06" db="EMBL/GenBank/DDBJ databases">
        <title>Caerostris darwini draft genome.</title>
        <authorList>
            <person name="Kono N."/>
            <person name="Arakawa K."/>
        </authorList>
    </citation>
    <scope>NUCLEOTIDE SEQUENCE [LARGE SCALE GENOMIC DNA]</scope>
</reference>
<dbReference type="EMBL" id="BPLQ01007167">
    <property type="protein sequence ID" value="GIY28332.1"/>
    <property type="molecule type" value="Genomic_DNA"/>
</dbReference>
<evidence type="ECO:0000313" key="1">
    <source>
        <dbReference type="EMBL" id="GIY28332.1"/>
    </source>
</evidence>
<organism evidence="1 2">
    <name type="scientific">Caerostris darwini</name>
    <dbReference type="NCBI Taxonomy" id="1538125"/>
    <lineage>
        <taxon>Eukaryota</taxon>
        <taxon>Metazoa</taxon>
        <taxon>Ecdysozoa</taxon>
        <taxon>Arthropoda</taxon>
        <taxon>Chelicerata</taxon>
        <taxon>Arachnida</taxon>
        <taxon>Araneae</taxon>
        <taxon>Araneomorphae</taxon>
        <taxon>Entelegynae</taxon>
        <taxon>Araneoidea</taxon>
        <taxon>Araneidae</taxon>
        <taxon>Caerostris</taxon>
    </lineage>
</organism>
<accession>A0AAV4S7D4</accession>
<sequence length="88" mass="9638">MKRDFCPHPSLVCLPGCQSQRAIISCAYSLIGLTGPKYRDGGSQFVRPSMSVSNLPMARSVSPDIFVPFLSRWGFVNRAQVGTGFNEV</sequence>
<comment type="caution">
    <text evidence="1">The sequence shown here is derived from an EMBL/GenBank/DDBJ whole genome shotgun (WGS) entry which is preliminary data.</text>
</comment>
<protein>
    <submittedName>
        <fullName evidence="1">Uncharacterized protein</fullName>
    </submittedName>
</protein>
<proteinExistence type="predicted"/>
<gene>
    <name evidence="1" type="ORF">CDAR_230761</name>
</gene>